<reference evidence="1 2" key="1">
    <citation type="journal article" date="2019" name="Commun. Biol.">
        <title>The bagworm genome reveals a unique fibroin gene that provides high tensile strength.</title>
        <authorList>
            <person name="Kono N."/>
            <person name="Nakamura H."/>
            <person name="Ohtoshi R."/>
            <person name="Tomita M."/>
            <person name="Numata K."/>
            <person name="Arakawa K."/>
        </authorList>
    </citation>
    <scope>NUCLEOTIDE SEQUENCE [LARGE SCALE GENOMIC DNA]</scope>
</reference>
<organism evidence="1 2">
    <name type="scientific">Eumeta variegata</name>
    <name type="common">Bagworm moth</name>
    <name type="synonym">Eumeta japonica</name>
    <dbReference type="NCBI Taxonomy" id="151549"/>
    <lineage>
        <taxon>Eukaryota</taxon>
        <taxon>Metazoa</taxon>
        <taxon>Ecdysozoa</taxon>
        <taxon>Arthropoda</taxon>
        <taxon>Hexapoda</taxon>
        <taxon>Insecta</taxon>
        <taxon>Pterygota</taxon>
        <taxon>Neoptera</taxon>
        <taxon>Endopterygota</taxon>
        <taxon>Lepidoptera</taxon>
        <taxon>Glossata</taxon>
        <taxon>Ditrysia</taxon>
        <taxon>Tineoidea</taxon>
        <taxon>Psychidae</taxon>
        <taxon>Oiketicinae</taxon>
        <taxon>Eumeta</taxon>
    </lineage>
</organism>
<dbReference type="EMBL" id="BGZK01000325">
    <property type="protein sequence ID" value="GBP36929.1"/>
    <property type="molecule type" value="Genomic_DNA"/>
</dbReference>
<dbReference type="AlphaFoldDB" id="A0A4C1VE95"/>
<keyword evidence="2" id="KW-1185">Reference proteome</keyword>
<protein>
    <submittedName>
        <fullName evidence="1">Uncharacterized protein</fullName>
    </submittedName>
</protein>
<evidence type="ECO:0000313" key="1">
    <source>
        <dbReference type="EMBL" id="GBP36929.1"/>
    </source>
</evidence>
<comment type="caution">
    <text evidence="1">The sequence shown here is derived from an EMBL/GenBank/DDBJ whole genome shotgun (WGS) entry which is preliminary data.</text>
</comment>
<proteinExistence type="predicted"/>
<sequence>MSHENIHSLRAFMLRKEGNLRAGEVKRSGFSDIGRFEFIEFEITSLLLDCKDQASRSESVTLELPRCSDVPCVGRMLLASVG</sequence>
<dbReference type="Proteomes" id="UP000299102">
    <property type="component" value="Unassembled WGS sequence"/>
</dbReference>
<evidence type="ECO:0000313" key="2">
    <source>
        <dbReference type="Proteomes" id="UP000299102"/>
    </source>
</evidence>
<name>A0A4C1VE95_EUMVA</name>
<accession>A0A4C1VE95</accession>
<gene>
    <name evidence="1" type="ORF">EVAR_23231_1</name>
</gene>